<evidence type="ECO:0000313" key="4">
    <source>
        <dbReference type="EMBL" id="AUX25791.1"/>
    </source>
</evidence>
<dbReference type="GO" id="GO:1990663">
    <property type="term" value="F:dihydroorotate dehydrogenase (fumarate) activity"/>
    <property type="evidence" value="ECO:0007669"/>
    <property type="project" value="UniProtKB-EC"/>
</dbReference>
<name>A0A4P2Q961_SORCE</name>
<dbReference type="GO" id="GO:0046872">
    <property type="term" value="F:metal ion binding"/>
    <property type="evidence" value="ECO:0007669"/>
    <property type="project" value="UniProtKB-KW"/>
</dbReference>
<reference evidence="4 5" key="1">
    <citation type="submission" date="2015-09" db="EMBL/GenBank/DDBJ databases">
        <title>Sorangium comparison.</title>
        <authorList>
            <person name="Zaburannyi N."/>
            <person name="Bunk B."/>
            <person name="Overmann J."/>
            <person name="Mueller R."/>
        </authorList>
    </citation>
    <scope>NUCLEOTIDE SEQUENCE [LARGE SCALE GENOMIC DNA]</scope>
    <source>
        <strain evidence="4 5">So ceGT47</strain>
    </source>
</reference>
<dbReference type="InterPro" id="IPR034660">
    <property type="entry name" value="DinB/YfiT-like"/>
</dbReference>
<comment type="similarity">
    <text evidence="1">Belongs to the DinB family.</text>
</comment>
<dbReference type="SUPFAM" id="SSF109854">
    <property type="entry name" value="DinB/YfiT-like putative metalloenzymes"/>
    <property type="match status" value="1"/>
</dbReference>
<dbReference type="Pfam" id="PF05163">
    <property type="entry name" value="DinB"/>
    <property type="match status" value="1"/>
</dbReference>
<evidence type="ECO:0000256" key="3">
    <source>
        <dbReference type="PIRSR" id="PIRSR607837-1"/>
    </source>
</evidence>
<accession>A0A4P2Q961</accession>
<keyword evidence="4" id="KW-0560">Oxidoreductase</keyword>
<dbReference type="RefSeq" id="WP_129352955.1">
    <property type="nucleotide sequence ID" value="NZ_CP012670.1"/>
</dbReference>
<dbReference type="Gene3D" id="1.20.120.450">
    <property type="entry name" value="dinb family like domain"/>
    <property type="match status" value="1"/>
</dbReference>
<dbReference type="Proteomes" id="UP000295781">
    <property type="component" value="Chromosome"/>
</dbReference>
<dbReference type="EMBL" id="CP012670">
    <property type="protein sequence ID" value="AUX25791.1"/>
    <property type="molecule type" value="Genomic_DNA"/>
</dbReference>
<evidence type="ECO:0000313" key="5">
    <source>
        <dbReference type="Proteomes" id="UP000295781"/>
    </source>
</evidence>
<dbReference type="InterPro" id="IPR007837">
    <property type="entry name" value="DinB"/>
</dbReference>
<dbReference type="AlphaFoldDB" id="A0A4P2Q961"/>
<evidence type="ECO:0000256" key="1">
    <source>
        <dbReference type="ARBA" id="ARBA00008635"/>
    </source>
</evidence>
<dbReference type="EC" id="1.3.98.1" evidence="4"/>
<organism evidence="4 5">
    <name type="scientific">Sorangium cellulosum</name>
    <name type="common">Polyangium cellulosum</name>
    <dbReference type="NCBI Taxonomy" id="56"/>
    <lineage>
        <taxon>Bacteria</taxon>
        <taxon>Pseudomonadati</taxon>
        <taxon>Myxococcota</taxon>
        <taxon>Polyangia</taxon>
        <taxon>Polyangiales</taxon>
        <taxon>Polyangiaceae</taxon>
        <taxon>Sorangium</taxon>
    </lineage>
</organism>
<evidence type="ECO:0000256" key="2">
    <source>
        <dbReference type="ARBA" id="ARBA00022723"/>
    </source>
</evidence>
<feature type="binding site" evidence="3">
    <location>
        <position position="50"/>
    </location>
    <ligand>
        <name>a divalent metal cation</name>
        <dbReference type="ChEBI" id="CHEBI:60240"/>
    </ligand>
</feature>
<sequence>MNQHDYVTLMAEYNAWMNRRMFEVCAGLSDDERKRDRGAFFGSIHGTLNHLMWADRAYLIRLGLLGSDLTIGRPGDVLFDDFEAMRAERERFDDLLLGWARDLEEGALSGTYALRSAVYRRARRIPMFVLIVQMFNHQTHHRGQITTLLSQAGLDIGSTDIPWMPHVDALATEEQPLTPAT</sequence>
<dbReference type="PANTHER" id="PTHR37302:SF1">
    <property type="entry name" value="PROTEIN DINB"/>
    <property type="match status" value="1"/>
</dbReference>
<protein>
    <submittedName>
        <fullName evidence="4">Diguanylate cyclase</fullName>
        <ecNumber evidence="4">1.3.98.1</ecNumber>
    </submittedName>
</protein>
<dbReference type="OrthoDB" id="9807509at2"/>
<feature type="binding site" evidence="3">
    <location>
        <position position="141"/>
    </location>
    <ligand>
        <name>a divalent metal cation</name>
        <dbReference type="ChEBI" id="CHEBI:60240"/>
    </ligand>
</feature>
<proteinExistence type="inferred from homology"/>
<keyword evidence="2 3" id="KW-0479">Metal-binding</keyword>
<gene>
    <name evidence="4" type="primary">pleD</name>
    <name evidence="4" type="ORF">SOCEGT47_063430</name>
</gene>
<dbReference type="PANTHER" id="PTHR37302">
    <property type="entry name" value="SLR1116 PROTEIN"/>
    <property type="match status" value="1"/>
</dbReference>
<feature type="binding site" evidence="3">
    <location>
        <position position="137"/>
    </location>
    <ligand>
        <name>a divalent metal cation</name>
        <dbReference type="ChEBI" id="CHEBI:60240"/>
    </ligand>
</feature>